<comment type="caution">
    <text evidence="4">The sequence shown here is derived from an EMBL/GenBank/DDBJ whole genome shotgun (WGS) entry which is preliminary data.</text>
</comment>
<organism evidence="4 5">
    <name type="scientific">Nocardioides daeguensis</name>
    <dbReference type="NCBI Taxonomy" id="908359"/>
    <lineage>
        <taxon>Bacteria</taxon>
        <taxon>Bacillati</taxon>
        <taxon>Actinomycetota</taxon>
        <taxon>Actinomycetes</taxon>
        <taxon>Propionibacteriales</taxon>
        <taxon>Nocardioidaceae</taxon>
        <taxon>Nocardioides</taxon>
    </lineage>
</organism>
<protein>
    <recommendedName>
        <fullName evidence="6">Ig-like domain repeat protein</fullName>
    </recommendedName>
</protein>
<dbReference type="RefSeq" id="WP_218234742.1">
    <property type="nucleotide sequence ID" value="NZ_BAABBB010000026.1"/>
</dbReference>
<dbReference type="Pfam" id="PF20611">
    <property type="entry name" value="DUF6801"/>
    <property type="match status" value="1"/>
</dbReference>
<evidence type="ECO:0000259" key="2">
    <source>
        <dbReference type="Pfam" id="PF16640"/>
    </source>
</evidence>
<feature type="domain" description="Bacterial Ig-like" evidence="2">
    <location>
        <begin position="339"/>
        <end position="420"/>
    </location>
</feature>
<evidence type="ECO:0008006" key="6">
    <source>
        <dbReference type="Google" id="ProtNLM"/>
    </source>
</evidence>
<evidence type="ECO:0000259" key="3">
    <source>
        <dbReference type="Pfam" id="PF20611"/>
    </source>
</evidence>
<accession>A0ABP6WCU0</accession>
<dbReference type="Pfam" id="PF16640">
    <property type="entry name" value="Big_3_5"/>
    <property type="match status" value="1"/>
</dbReference>
<dbReference type="EMBL" id="BAABBB010000026">
    <property type="protein sequence ID" value="GAA3550008.1"/>
    <property type="molecule type" value="Genomic_DNA"/>
</dbReference>
<evidence type="ECO:0000313" key="4">
    <source>
        <dbReference type="EMBL" id="GAA3550008.1"/>
    </source>
</evidence>
<feature type="chain" id="PRO_5046925931" description="Ig-like domain repeat protein" evidence="1">
    <location>
        <begin position="35"/>
        <end position="422"/>
    </location>
</feature>
<dbReference type="Proteomes" id="UP001500301">
    <property type="component" value="Unassembled WGS sequence"/>
</dbReference>
<keyword evidence="5" id="KW-1185">Reference proteome</keyword>
<feature type="signal peptide" evidence="1">
    <location>
        <begin position="1"/>
        <end position="34"/>
    </location>
</feature>
<evidence type="ECO:0000256" key="1">
    <source>
        <dbReference type="SAM" id="SignalP"/>
    </source>
</evidence>
<proteinExistence type="predicted"/>
<sequence>MFIASSRRLAALTAGGLASAALTAASFGAAPAHAADSVITIDKQFTYDCEPIVTIGPDSETLGHHPIQVQAQSTIPSVAYAGQTLAATPTTITLHMSNNLWLANKVLTHVANAVDGSSDDSTLGMSIDGAAPSWVPIDGLSVTNAPIPVAAEDVWTPPEPWLIPTSGTVRAIPIPADAAGKEITLHMPQQFTADALIKGGWLDNGDGVKDYQNVKTDMTCVLDQPDDTLLEAPVPIQEPTATTLSATTAPSVYGSSSKVAVNVSGAATGPVEVVENGAVLARGAVTNGTGTVPLPANLAVGTHNLTVRYPEAWGFLASSATTSVTVGKATASITSAKVAPKKVKAKKAAKLTVAVAAPAGTTGAVTVTLKGKTVGTGTLANGTATIKLKKFKKAGKQSLTVTYAGDANSTGATKTVKVKVVK</sequence>
<dbReference type="InterPro" id="IPR046542">
    <property type="entry name" value="DUF6801"/>
</dbReference>
<evidence type="ECO:0000313" key="5">
    <source>
        <dbReference type="Proteomes" id="UP001500301"/>
    </source>
</evidence>
<name>A0ABP6WCU0_9ACTN</name>
<keyword evidence="1" id="KW-0732">Signal</keyword>
<feature type="domain" description="DUF6801" evidence="3">
    <location>
        <begin position="46"/>
        <end position="230"/>
    </location>
</feature>
<reference evidence="5" key="1">
    <citation type="journal article" date="2019" name="Int. J. Syst. Evol. Microbiol.">
        <title>The Global Catalogue of Microorganisms (GCM) 10K type strain sequencing project: providing services to taxonomists for standard genome sequencing and annotation.</title>
        <authorList>
            <consortium name="The Broad Institute Genomics Platform"/>
            <consortium name="The Broad Institute Genome Sequencing Center for Infectious Disease"/>
            <person name="Wu L."/>
            <person name="Ma J."/>
        </authorList>
    </citation>
    <scope>NUCLEOTIDE SEQUENCE [LARGE SCALE GENOMIC DNA]</scope>
    <source>
        <strain evidence="5">JCM 17460</strain>
    </source>
</reference>
<gene>
    <name evidence="4" type="ORF">GCM10022263_41280</name>
</gene>
<dbReference type="InterPro" id="IPR032109">
    <property type="entry name" value="Big_3_5"/>
</dbReference>